<evidence type="ECO:0000256" key="1">
    <source>
        <dbReference type="SAM" id="MobiDB-lite"/>
    </source>
</evidence>
<feature type="compositionally biased region" description="Basic and acidic residues" evidence="1">
    <location>
        <begin position="31"/>
        <end position="46"/>
    </location>
</feature>
<feature type="compositionally biased region" description="Basic and acidic residues" evidence="1">
    <location>
        <begin position="103"/>
        <end position="119"/>
    </location>
</feature>
<proteinExistence type="predicted"/>
<keyword evidence="3" id="KW-1185">Reference proteome</keyword>
<evidence type="ECO:0000313" key="3">
    <source>
        <dbReference type="Proteomes" id="UP000813461"/>
    </source>
</evidence>
<feature type="region of interest" description="Disordered" evidence="1">
    <location>
        <begin position="1"/>
        <end position="67"/>
    </location>
</feature>
<reference evidence="2" key="1">
    <citation type="journal article" date="2021" name="Nat. Commun.">
        <title>Genetic determinants of endophytism in the Arabidopsis root mycobiome.</title>
        <authorList>
            <person name="Mesny F."/>
            <person name="Miyauchi S."/>
            <person name="Thiergart T."/>
            <person name="Pickel B."/>
            <person name="Atanasova L."/>
            <person name="Karlsson M."/>
            <person name="Huettel B."/>
            <person name="Barry K.W."/>
            <person name="Haridas S."/>
            <person name="Chen C."/>
            <person name="Bauer D."/>
            <person name="Andreopoulos W."/>
            <person name="Pangilinan J."/>
            <person name="LaButti K."/>
            <person name="Riley R."/>
            <person name="Lipzen A."/>
            <person name="Clum A."/>
            <person name="Drula E."/>
            <person name="Henrissat B."/>
            <person name="Kohler A."/>
            <person name="Grigoriev I.V."/>
            <person name="Martin F.M."/>
            <person name="Hacquard S."/>
        </authorList>
    </citation>
    <scope>NUCLEOTIDE SEQUENCE</scope>
    <source>
        <strain evidence="2">MPI-SDFR-AT-0120</strain>
    </source>
</reference>
<feature type="compositionally biased region" description="Low complexity" evidence="1">
    <location>
        <begin position="179"/>
        <end position="190"/>
    </location>
</feature>
<feature type="compositionally biased region" description="Basic residues" evidence="1">
    <location>
        <begin position="228"/>
        <end position="242"/>
    </location>
</feature>
<evidence type="ECO:0000313" key="2">
    <source>
        <dbReference type="EMBL" id="KAH7090711.1"/>
    </source>
</evidence>
<dbReference type="EMBL" id="JAGMVJ010000005">
    <property type="protein sequence ID" value="KAH7090711.1"/>
    <property type="molecule type" value="Genomic_DNA"/>
</dbReference>
<feature type="region of interest" description="Disordered" evidence="1">
    <location>
        <begin position="92"/>
        <end position="148"/>
    </location>
</feature>
<name>A0A8K0RDN2_9PLEO</name>
<sequence>MSHRGTSCGGSQSGRLPRSTDYGGLPADEYQTLRRANDRERLERHFKSGSRSRALQPSRSAYRDAGLSYTQRHDISEVRNATRAALGASFDFTDDTYGRSTRHRDEYERSRGWTDDKPSPSDAIPQRYLKEHNQRWHEDDEDNDADRYLDDHNRNAIWRSPARLTEIPLFREPAHNSRPRSAVPSSRADSGYYSNYEQPSPCARDYDSTSDQQTPISTWSDDEDSYKKPSRTRRFMSHVRRH</sequence>
<dbReference type="OrthoDB" id="3756612at2759"/>
<feature type="compositionally biased region" description="Polar residues" evidence="1">
    <location>
        <begin position="209"/>
        <end position="219"/>
    </location>
</feature>
<dbReference type="AlphaFoldDB" id="A0A8K0RDN2"/>
<gene>
    <name evidence="2" type="ORF">FB567DRAFT_520494</name>
</gene>
<feature type="region of interest" description="Disordered" evidence="1">
    <location>
        <begin position="169"/>
        <end position="242"/>
    </location>
</feature>
<feature type="compositionally biased region" description="Polar residues" evidence="1">
    <location>
        <begin position="49"/>
        <end position="59"/>
    </location>
</feature>
<feature type="compositionally biased region" description="Basic and acidic residues" evidence="1">
    <location>
        <begin position="128"/>
        <end position="138"/>
    </location>
</feature>
<comment type="caution">
    <text evidence="2">The sequence shown here is derived from an EMBL/GenBank/DDBJ whole genome shotgun (WGS) entry which is preliminary data.</text>
</comment>
<dbReference type="Proteomes" id="UP000813461">
    <property type="component" value="Unassembled WGS sequence"/>
</dbReference>
<protein>
    <submittedName>
        <fullName evidence="2">Uncharacterized protein</fullName>
    </submittedName>
</protein>
<organism evidence="2 3">
    <name type="scientific">Paraphoma chrysanthemicola</name>
    <dbReference type="NCBI Taxonomy" id="798071"/>
    <lineage>
        <taxon>Eukaryota</taxon>
        <taxon>Fungi</taxon>
        <taxon>Dikarya</taxon>
        <taxon>Ascomycota</taxon>
        <taxon>Pezizomycotina</taxon>
        <taxon>Dothideomycetes</taxon>
        <taxon>Pleosporomycetidae</taxon>
        <taxon>Pleosporales</taxon>
        <taxon>Pleosporineae</taxon>
        <taxon>Phaeosphaeriaceae</taxon>
        <taxon>Paraphoma</taxon>
    </lineage>
</organism>
<accession>A0A8K0RDN2</accession>